<evidence type="ECO:0000313" key="2">
    <source>
        <dbReference type="EMBL" id="KAK1733135.1"/>
    </source>
</evidence>
<keyword evidence="3" id="KW-1185">Reference proteome</keyword>
<keyword evidence="2" id="KW-0808">Transferase</keyword>
<dbReference type="EC" id="2.3.1.-" evidence="2"/>
<protein>
    <submittedName>
        <fullName evidence="2">N-acetyltransferase, GNAT family</fullName>
        <ecNumber evidence="2">2.3.1.-</ecNumber>
    </submittedName>
</protein>
<dbReference type="EMBL" id="JATAAI010000053">
    <property type="protein sequence ID" value="KAK1733135.1"/>
    <property type="molecule type" value="Genomic_DNA"/>
</dbReference>
<dbReference type="Gene3D" id="3.40.630.30">
    <property type="match status" value="1"/>
</dbReference>
<feature type="domain" description="N-acetyltransferase" evidence="1">
    <location>
        <begin position="16"/>
        <end position="184"/>
    </location>
</feature>
<sequence length="206" mass="23419">MITDKKRFEQLHTERLLLRRPTVEDANAIFSSYPTQKEVTKYLLFPPHESIHDTLNFIQWSDEQWKKKGGYNFILCSKADEGRVIGGVGLSLEGLDDEHESEEPKLPAGVARVSYYIVKEQWRKGYATEACKKMIELAIEVGITKLVAPVHPDNLASIRVLEKCGFQEDAMVCEMLVLPNLRKENLVGFGRSLSLSDPPPTLTWED</sequence>
<keyword evidence="2" id="KW-0012">Acyltransferase</keyword>
<reference evidence="2" key="1">
    <citation type="submission" date="2023-06" db="EMBL/GenBank/DDBJ databases">
        <title>Survivors Of The Sea: Transcriptome response of Skeletonema marinoi to long-term dormancy.</title>
        <authorList>
            <person name="Pinder M.I.M."/>
            <person name="Kourtchenko O."/>
            <person name="Robertson E.K."/>
            <person name="Larsson T."/>
            <person name="Maumus F."/>
            <person name="Osuna-Cruz C.M."/>
            <person name="Vancaester E."/>
            <person name="Stenow R."/>
            <person name="Vandepoele K."/>
            <person name="Ploug H."/>
            <person name="Bruchert V."/>
            <person name="Godhe A."/>
            <person name="Topel M."/>
        </authorList>
    </citation>
    <scope>NUCLEOTIDE SEQUENCE</scope>
    <source>
        <strain evidence="2">R05AC</strain>
    </source>
</reference>
<dbReference type="Pfam" id="PF13302">
    <property type="entry name" value="Acetyltransf_3"/>
    <property type="match status" value="1"/>
</dbReference>
<dbReference type="GO" id="GO:0016747">
    <property type="term" value="F:acyltransferase activity, transferring groups other than amino-acyl groups"/>
    <property type="evidence" value="ECO:0007669"/>
    <property type="project" value="InterPro"/>
</dbReference>
<proteinExistence type="predicted"/>
<accession>A0AAD8XTI6</accession>
<evidence type="ECO:0000259" key="1">
    <source>
        <dbReference type="PROSITE" id="PS51186"/>
    </source>
</evidence>
<evidence type="ECO:0000313" key="3">
    <source>
        <dbReference type="Proteomes" id="UP001224775"/>
    </source>
</evidence>
<organism evidence="2 3">
    <name type="scientific">Skeletonema marinoi</name>
    <dbReference type="NCBI Taxonomy" id="267567"/>
    <lineage>
        <taxon>Eukaryota</taxon>
        <taxon>Sar</taxon>
        <taxon>Stramenopiles</taxon>
        <taxon>Ochrophyta</taxon>
        <taxon>Bacillariophyta</taxon>
        <taxon>Coscinodiscophyceae</taxon>
        <taxon>Thalassiosirophycidae</taxon>
        <taxon>Thalassiosirales</taxon>
        <taxon>Skeletonemataceae</taxon>
        <taxon>Skeletonema</taxon>
        <taxon>Skeletonema marinoi-dohrnii complex</taxon>
    </lineage>
</organism>
<dbReference type="Proteomes" id="UP001224775">
    <property type="component" value="Unassembled WGS sequence"/>
</dbReference>
<name>A0AAD8XTI6_9STRA</name>
<dbReference type="AlphaFoldDB" id="A0AAD8XTI6"/>
<dbReference type="PROSITE" id="PS51186">
    <property type="entry name" value="GNAT"/>
    <property type="match status" value="1"/>
</dbReference>
<gene>
    <name evidence="2" type="ORF">QTG54_016112</name>
</gene>
<dbReference type="PANTHER" id="PTHR43792">
    <property type="entry name" value="GNAT FAMILY, PUTATIVE (AFU_ORTHOLOGUE AFUA_3G00765)-RELATED-RELATED"/>
    <property type="match status" value="1"/>
</dbReference>
<dbReference type="InterPro" id="IPR051531">
    <property type="entry name" value="N-acetyltransferase"/>
</dbReference>
<dbReference type="InterPro" id="IPR000182">
    <property type="entry name" value="GNAT_dom"/>
</dbReference>
<comment type="caution">
    <text evidence="2">The sequence shown here is derived from an EMBL/GenBank/DDBJ whole genome shotgun (WGS) entry which is preliminary data.</text>
</comment>
<dbReference type="InterPro" id="IPR016181">
    <property type="entry name" value="Acyl_CoA_acyltransferase"/>
</dbReference>
<dbReference type="SUPFAM" id="SSF55729">
    <property type="entry name" value="Acyl-CoA N-acyltransferases (Nat)"/>
    <property type="match status" value="1"/>
</dbReference>